<feature type="compositionally biased region" description="Basic and acidic residues" evidence="1">
    <location>
        <begin position="35"/>
        <end position="59"/>
    </location>
</feature>
<accession>A0ABU4Y0H2</accession>
<feature type="region of interest" description="Disordered" evidence="1">
    <location>
        <begin position="20"/>
        <end position="59"/>
    </location>
</feature>
<protein>
    <submittedName>
        <fullName evidence="2">Uncharacterized protein</fullName>
    </submittedName>
</protein>
<comment type="caution">
    <text evidence="2">The sequence shown here is derived from an EMBL/GenBank/DDBJ whole genome shotgun (WGS) entry which is preliminary data.</text>
</comment>
<evidence type="ECO:0000256" key="1">
    <source>
        <dbReference type="SAM" id="MobiDB-lite"/>
    </source>
</evidence>
<organism evidence="2 3">
    <name type="scientific">Mesorhizobium album</name>
    <dbReference type="NCBI Taxonomy" id="3072314"/>
    <lineage>
        <taxon>Bacteria</taxon>
        <taxon>Pseudomonadati</taxon>
        <taxon>Pseudomonadota</taxon>
        <taxon>Alphaproteobacteria</taxon>
        <taxon>Hyphomicrobiales</taxon>
        <taxon>Phyllobacteriaceae</taxon>
        <taxon>Mesorhizobium</taxon>
    </lineage>
</organism>
<evidence type="ECO:0000313" key="3">
    <source>
        <dbReference type="Proteomes" id="UP001287059"/>
    </source>
</evidence>
<proteinExistence type="predicted"/>
<evidence type="ECO:0000313" key="2">
    <source>
        <dbReference type="EMBL" id="MDX8480450.1"/>
    </source>
</evidence>
<keyword evidence="3" id="KW-1185">Reference proteome</keyword>
<reference evidence="2 3" key="1">
    <citation type="submission" date="2023-08" db="EMBL/GenBank/DDBJ databases">
        <title>Implementing the SeqCode for naming new Mesorhizobium species isolated from Vachellia karroo root nodules.</title>
        <authorList>
            <person name="Van Lill M."/>
        </authorList>
    </citation>
    <scope>NUCLEOTIDE SEQUENCE [LARGE SCALE GENOMIC DNA]</scope>
    <source>
        <strain evidence="2 3">VK24D</strain>
    </source>
</reference>
<dbReference type="EMBL" id="JAVIIW010000021">
    <property type="protein sequence ID" value="MDX8480450.1"/>
    <property type="molecule type" value="Genomic_DNA"/>
</dbReference>
<gene>
    <name evidence="2" type="ORF">RFN28_18560</name>
</gene>
<name>A0ABU4Y0H2_9HYPH</name>
<dbReference type="RefSeq" id="WP_320288772.1">
    <property type="nucleotide sequence ID" value="NZ_JAVIIW010000021.1"/>
</dbReference>
<sequence length="114" mass="13049">MTDKKLLRLEAKLNAASKRWNKATSRTAAAEEEEDRAKAEGDRAKVRREKAEAKEEKRAEAFGRARDRLMNTRAKSLKGLLAKVRAREVDYCDDEVLEIEFLKSLVADIKAMRI</sequence>
<dbReference type="Proteomes" id="UP001287059">
    <property type="component" value="Unassembled WGS sequence"/>
</dbReference>